<dbReference type="HOGENOM" id="CLU_078210_0_0_7"/>
<evidence type="ECO:0000313" key="4">
    <source>
        <dbReference type="Proteomes" id="UP000019140"/>
    </source>
</evidence>
<evidence type="ECO:0000259" key="2">
    <source>
        <dbReference type="Pfam" id="PF11716"/>
    </source>
</evidence>
<dbReference type="EMBL" id="AZHX01000168">
    <property type="protein sequence ID" value="ETX08640.1"/>
    <property type="molecule type" value="Genomic_DNA"/>
</dbReference>
<dbReference type="GO" id="GO:0046872">
    <property type="term" value="F:metal ion binding"/>
    <property type="evidence" value="ECO:0007669"/>
    <property type="project" value="InterPro"/>
</dbReference>
<evidence type="ECO:0000259" key="1">
    <source>
        <dbReference type="Pfam" id="PF07398"/>
    </source>
</evidence>
<reference evidence="3 4" key="1">
    <citation type="journal article" date="2014" name="Nature">
        <title>An environmental bacterial taxon with a large and distinct metabolic repertoire.</title>
        <authorList>
            <person name="Wilson M.C."/>
            <person name="Mori T."/>
            <person name="Ruckert C."/>
            <person name="Uria A.R."/>
            <person name="Helf M.J."/>
            <person name="Takada K."/>
            <person name="Gernert C."/>
            <person name="Steffens U.A."/>
            <person name="Heycke N."/>
            <person name="Schmitt S."/>
            <person name="Rinke C."/>
            <person name="Helfrich E.J."/>
            <person name="Brachmann A.O."/>
            <person name="Gurgui C."/>
            <person name="Wakimoto T."/>
            <person name="Kracht M."/>
            <person name="Crusemann M."/>
            <person name="Hentschel U."/>
            <person name="Abe I."/>
            <person name="Matsunaga S."/>
            <person name="Kalinowski J."/>
            <person name="Takeyama H."/>
            <person name="Piel J."/>
        </authorList>
    </citation>
    <scope>NUCLEOTIDE SEQUENCE [LARGE SCALE GENOMIC DNA]</scope>
    <source>
        <strain evidence="4">TSY2</strain>
    </source>
</reference>
<feature type="domain" description="MDMPI C-terminal" evidence="1">
    <location>
        <begin position="163"/>
        <end position="258"/>
    </location>
</feature>
<accession>W4MEM6</accession>
<dbReference type="InterPro" id="IPR024344">
    <property type="entry name" value="MDMPI_metal-binding"/>
</dbReference>
<dbReference type="InterPro" id="IPR036527">
    <property type="entry name" value="SCP2_sterol-bd_dom_sf"/>
</dbReference>
<organism evidence="3 4">
    <name type="scientific">Candidatus Entotheonella gemina</name>
    <dbReference type="NCBI Taxonomy" id="1429439"/>
    <lineage>
        <taxon>Bacteria</taxon>
        <taxon>Pseudomonadati</taxon>
        <taxon>Nitrospinota/Tectimicrobiota group</taxon>
        <taxon>Candidatus Tectimicrobiota</taxon>
        <taxon>Candidatus Entotheonellia</taxon>
        <taxon>Candidatus Entotheonellales</taxon>
        <taxon>Candidatus Entotheonellaceae</taxon>
        <taxon>Candidatus Entotheonella</taxon>
    </lineage>
</organism>
<dbReference type="Gene3D" id="3.30.1050.10">
    <property type="entry name" value="SCP2 sterol-binding domain"/>
    <property type="match status" value="1"/>
</dbReference>
<feature type="domain" description="Mycothiol-dependent maleylpyruvate isomerase metal-binding" evidence="2">
    <location>
        <begin position="10"/>
        <end position="146"/>
    </location>
</feature>
<dbReference type="SUPFAM" id="SSF109854">
    <property type="entry name" value="DinB/YfiT-like putative metalloenzymes"/>
    <property type="match status" value="1"/>
</dbReference>
<dbReference type="Pfam" id="PF07398">
    <property type="entry name" value="MDMPI_C"/>
    <property type="match status" value="1"/>
</dbReference>
<dbReference type="InterPro" id="IPR017517">
    <property type="entry name" value="Maleyloyr_isom"/>
</dbReference>
<dbReference type="NCBIfam" id="TIGR03083">
    <property type="entry name" value="maleylpyruvate isomerase family mycothiol-dependent enzyme"/>
    <property type="match status" value="1"/>
</dbReference>
<dbReference type="InterPro" id="IPR034660">
    <property type="entry name" value="DinB/YfiT-like"/>
</dbReference>
<dbReference type="Gene3D" id="1.20.120.450">
    <property type="entry name" value="dinb family like domain"/>
    <property type="match status" value="1"/>
</dbReference>
<dbReference type="InterPro" id="IPR010872">
    <property type="entry name" value="MDMPI_C-term_domain"/>
</dbReference>
<dbReference type="SUPFAM" id="SSF55718">
    <property type="entry name" value="SCP-like"/>
    <property type="match status" value="1"/>
</dbReference>
<evidence type="ECO:0008006" key="5">
    <source>
        <dbReference type="Google" id="ProtNLM"/>
    </source>
</evidence>
<dbReference type="AlphaFoldDB" id="W4MEM6"/>
<gene>
    <name evidence="3" type="ORF">ETSY2_04175</name>
</gene>
<evidence type="ECO:0000313" key="3">
    <source>
        <dbReference type="EMBL" id="ETX08640.1"/>
    </source>
</evidence>
<keyword evidence="4" id="KW-1185">Reference proteome</keyword>
<dbReference type="Proteomes" id="UP000019140">
    <property type="component" value="Unassembled WGS sequence"/>
</dbReference>
<dbReference type="Pfam" id="PF11716">
    <property type="entry name" value="MDMPI_N"/>
    <property type="match status" value="1"/>
</dbReference>
<protein>
    <recommendedName>
        <fullName evidence="5">Mycothiol-dependent maleylpyruvate isomerase metal-binding domain-containing protein</fullName>
    </recommendedName>
</protein>
<name>W4MEM6_9BACT</name>
<proteinExistence type="predicted"/>
<comment type="caution">
    <text evidence="3">The sequence shown here is derived from an EMBL/GenBank/DDBJ whole genome shotgun (WGS) entry which is preliminary data.</text>
</comment>
<sequence length="269" mass="29427">MGQEVVDKMEAVWRSIDALCANLTDEQWKTPTDCPNWSVQDQLSHLCAGEHGLLGRPPVEHTPRDLSHVKNEMGERNEANVDYRRSKSGSEVLAEFHELTAERIKFLRGLSDDDFAAETMTPIGPGTMQGLIEIRVFDAWTHEQDMRGALKQPGHLEGPVAELSIERCASAMPFVVGRKAQAPDGSTVVFDVTGAAGKTISVAVEGKRAKRLDAPPPGPTVRLTMDVETFARLGCGRWEPEASLQAGKVQIDGDRALGETIVNRIAFMV</sequence>